<evidence type="ECO:0000313" key="1">
    <source>
        <dbReference type="EMBL" id="OJJ65411.1"/>
    </source>
</evidence>
<protein>
    <submittedName>
        <fullName evidence="1">Uncharacterized protein</fullName>
    </submittedName>
</protein>
<dbReference type="EMBL" id="KV878582">
    <property type="protein sequence ID" value="OJJ65411.1"/>
    <property type="molecule type" value="Genomic_DNA"/>
</dbReference>
<name>A0A1L9U173_9EURO</name>
<evidence type="ECO:0000313" key="2">
    <source>
        <dbReference type="Proteomes" id="UP000184356"/>
    </source>
</evidence>
<dbReference type="VEuPathDB" id="FungiDB:ASPSYDRAFT_40217"/>
<organism evidence="1 2">
    <name type="scientific">Aspergillus sydowii CBS 593.65</name>
    <dbReference type="NCBI Taxonomy" id="1036612"/>
    <lineage>
        <taxon>Eukaryota</taxon>
        <taxon>Fungi</taxon>
        <taxon>Dikarya</taxon>
        <taxon>Ascomycota</taxon>
        <taxon>Pezizomycotina</taxon>
        <taxon>Eurotiomycetes</taxon>
        <taxon>Eurotiomycetidae</taxon>
        <taxon>Eurotiales</taxon>
        <taxon>Aspergillaceae</taxon>
        <taxon>Aspergillus</taxon>
        <taxon>Aspergillus subgen. Nidulantes</taxon>
    </lineage>
</organism>
<proteinExistence type="predicted"/>
<dbReference type="GeneID" id="63762110"/>
<dbReference type="AlphaFoldDB" id="A0A1L9U173"/>
<reference evidence="2" key="1">
    <citation type="journal article" date="2017" name="Genome Biol.">
        <title>Comparative genomics reveals high biological diversity and specific adaptations in the industrially and medically important fungal genus Aspergillus.</title>
        <authorList>
            <person name="de Vries R.P."/>
            <person name="Riley R."/>
            <person name="Wiebenga A."/>
            <person name="Aguilar-Osorio G."/>
            <person name="Amillis S."/>
            <person name="Uchima C.A."/>
            <person name="Anderluh G."/>
            <person name="Asadollahi M."/>
            <person name="Askin M."/>
            <person name="Barry K."/>
            <person name="Battaglia E."/>
            <person name="Bayram O."/>
            <person name="Benocci T."/>
            <person name="Braus-Stromeyer S.A."/>
            <person name="Caldana C."/>
            <person name="Canovas D."/>
            <person name="Cerqueira G.C."/>
            <person name="Chen F."/>
            <person name="Chen W."/>
            <person name="Choi C."/>
            <person name="Clum A."/>
            <person name="Dos Santos R.A."/>
            <person name="Damasio A.R."/>
            <person name="Diallinas G."/>
            <person name="Emri T."/>
            <person name="Fekete E."/>
            <person name="Flipphi M."/>
            <person name="Freyberg S."/>
            <person name="Gallo A."/>
            <person name="Gournas C."/>
            <person name="Habgood R."/>
            <person name="Hainaut M."/>
            <person name="Harispe M.L."/>
            <person name="Henrissat B."/>
            <person name="Hilden K.S."/>
            <person name="Hope R."/>
            <person name="Hossain A."/>
            <person name="Karabika E."/>
            <person name="Karaffa L."/>
            <person name="Karanyi Z."/>
            <person name="Krasevec N."/>
            <person name="Kuo A."/>
            <person name="Kusch H."/>
            <person name="LaButti K."/>
            <person name="Lagendijk E.L."/>
            <person name="Lapidus A."/>
            <person name="Levasseur A."/>
            <person name="Lindquist E."/>
            <person name="Lipzen A."/>
            <person name="Logrieco A.F."/>
            <person name="MacCabe A."/>
            <person name="Maekelae M.R."/>
            <person name="Malavazi I."/>
            <person name="Melin P."/>
            <person name="Meyer V."/>
            <person name="Mielnichuk N."/>
            <person name="Miskei M."/>
            <person name="Molnar A.P."/>
            <person name="Mule G."/>
            <person name="Ngan C.Y."/>
            <person name="Orejas M."/>
            <person name="Orosz E."/>
            <person name="Ouedraogo J.P."/>
            <person name="Overkamp K.M."/>
            <person name="Park H.-S."/>
            <person name="Perrone G."/>
            <person name="Piumi F."/>
            <person name="Punt P.J."/>
            <person name="Ram A.F."/>
            <person name="Ramon A."/>
            <person name="Rauscher S."/>
            <person name="Record E."/>
            <person name="Riano-Pachon D.M."/>
            <person name="Robert V."/>
            <person name="Roehrig J."/>
            <person name="Ruller R."/>
            <person name="Salamov A."/>
            <person name="Salih N.S."/>
            <person name="Samson R.A."/>
            <person name="Sandor E."/>
            <person name="Sanguinetti M."/>
            <person name="Schuetze T."/>
            <person name="Sepcic K."/>
            <person name="Shelest E."/>
            <person name="Sherlock G."/>
            <person name="Sophianopoulou V."/>
            <person name="Squina F.M."/>
            <person name="Sun H."/>
            <person name="Susca A."/>
            <person name="Todd R.B."/>
            <person name="Tsang A."/>
            <person name="Unkles S.E."/>
            <person name="van de Wiele N."/>
            <person name="van Rossen-Uffink D."/>
            <person name="Oliveira J.V."/>
            <person name="Vesth T.C."/>
            <person name="Visser J."/>
            <person name="Yu J.-H."/>
            <person name="Zhou M."/>
            <person name="Andersen M.R."/>
            <person name="Archer D.B."/>
            <person name="Baker S.E."/>
            <person name="Benoit I."/>
            <person name="Brakhage A.A."/>
            <person name="Braus G.H."/>
            <person name="Fischer R."/>
            <person name="Frisvad J.C."/>
            <person name="Goldman G.H."/>
            <person name="Houbraken J."/>
            <person name="Oakley B."/>
            <person name="Pocsi I."/>
            <person name="Scazzocchio C."/>
            <person name="Seiboth B."/>
            <person name="vanKuyk P.A."/>
            <person name="Wortman J."/>
            <person name="Dyer P.S."/>
            <person name="Grigoriev I.V."/>
        </authorList>
    </citation>
    <scope>NUCLEOTIDE SEQUENCE [LARGE SCALE GENOMIC DNA]</scope>
    <source>
        <strain evidence="2">CBS 593.65</strain>
    </source>
</reference>
<accession>A0A1L9U173</accession>
<gene>
    <name evidence="1" type="ORF">ASPSYDRAFT_40217</name>
</gene>
<dbReference type="RefSeq" id="XP_040709217.1">
    <property type="nucleotide sequence ID" value="XM_040846037.1"/>
</dbReference>
<keyword evidence="2" id="KW-1185">Reference proteome</keyword>
<dbReference type="Proteomes" id="UP000184356">
    <property type="component" value="Unassembled WGS sequence"/>
</dbReference>
<sequence length="202" mass="23090">MPWPSPKQDLAIEALRLGARRALYAIFMSACGNIGSDPKDWNLEVDRTEWLETELHQLDNQHVQLLAFYNMWYGGNVLPESCDARVPMTVTVSPDLVHAFSQLKSQEDVPIDSAALFIQQSFMLMAIGIEKNDQCNVVVNRIRRGTLDQLPKSQEPILPDILNCLINSIRARKYIPEAERFILERWVFENTVSGSITRKVIY</sequence>